<evidence type="ECO:0000313" key="2">
    <source>
        <dbReference type="Proteomes" id="UP000273119"/>
    </source>
</evidence>
<dbReference type="RefSeq" id="WP_121483861.1">
    <property type="nucleotide sequence ID" value="NZ_QQXL01000001.1"/>
</dbReference>
<name>A0A496PM29_9MICC</name>
<dbReference type="EMBL" id="QQXL01000001">
    <property type="protein sequence ID" value="RKW71598.1"/>
    <property type="molecule type" value="Genomic_DNA"/>
</dbReference>
<dbReference type="InterPro" id="IPR036291">
    <property type="entry name" value="NAD(P)-bd_dom_sf"/>
</dbReference>
<comment type="caution">
    <text evidence="1">The sequence shown here is derived from an EMBL/GenBank/DDBJ whole genome shotgun (WGS) entry which is preliminary data.</text>
</comment>
<keyword evidence="2" id="KW-1185">Reference proteome</keyword>
<dbReference type="InterPro" id="IPR051783">
    <property type="entry name" value="NAD(P)-dependent_oxidoreduct"/>
</dbReference>
<dbReference type="GO" id="GO:0004029">
    <property type="term" value="F:aldehyde dehydrogenase (NAD+) activity"/>
    <property type="evidence" value="ECO:0007669"/>
    <property type="project" value="TreeGrafter"/>
</dbReference>
<gene>
    <name evidence="1" type="ORF">DWQ67_01775</name>
</gene>
<sequence length="321" mass="34026">MKRVLILGGTAWLGAEIAAAHRDRGAEVVCLARGESGAAPDGVRLVQGDRLDPHTYGLVPGEWDEVVELAYQPELVRPALEALGERAAHWTLVSSVSVYADSTTAGADEAAQLVVPADLAQYPDAKVAAEQASLAGLGDRLLIARPGLIVGPGDPSDRAGYWLARLSRGGRVVAPTFHERWVQLIDVADLASWIATAGGAGSTGSVNAVGEVHTMEQFFGQVRAVTGFSGEMVHLDDESLVGLGVNYWSGPRSLPLWIPMSEAGFMQRDGSAFRRQDGSPRSLTQTLERMLDDEVARGVSRERRAGLSPQTEAAILAAAGR</sequence>
<dbReference type="AlphaFoldDB" id="A0A496PM29"/>
<dbReference type="Gene3D" id="3.40.50.720">
    <property type="entry name" value="NAD(P)-binding Rossmann-like Domain"/>
    <property type="match status" value="1"/>
</dbReference>
<dbReference type="Proteomes" id="UP000273119">
    <property type="component" value="Unassembled WGS sequence"/>
</dbReference>
<organism evidence="1 2">
    <name type="scientific">Galactobacter caseinivorans</name>
    <dbReference type="NCBI Taxonomy" id="2676123"/>
    <lineage>
        <taxon>Bacteria</taxon>
        <taxon>Bacillati</taxon>
        <taxon>Actinomycetota</taxon>
        <taxon>Actinomycetes</taxon>
        <taxon>Micrococcales</taxon>
        <taxon>Micrococcaceae</taxon>
        <taxon>Galactobacter</taxon>
    </lineage>
</organism>
<dbReference type="GO" id="GO:0005737">
    <property type="term" value="C:cytoplasm"/>
    <property type="evidence" value="ECO:0007669"/>
    <property type="project" value="TreeGrafter"/>
</dbReference>
<protein>
    <submittedName>
        <fullName evidence="1">Reductase</fullName>
    </submittedName>
</protein>
<evidence type="ECO:0000313" key="1">
    <source>
        <dbReference type="EMBL" id="RKW71598.1"/>
    </source>
</evidence>
<dbReference type="PANTHER" id="PTHR48079">
    <property type="entry name" value="PROTEIN YEEZ"/>
    <property type="match status" value="1"/>
</dbReference>
<proteinExistence type="predicted"/>
<dbReference type="SUPFAM" id="SSF51735">
    <property type="entry name" value="NAD(P)-binding Rossmann-fold domains"/>
    <property type="match status" value="1"/>
</dbReference>
<accession>A0A496PM29</accession>
<reference evidence="1 2" key="1">
    <citation type="submission" date="2018-07" db="EMBL/GenBank/DDBJ databases">
        <title>Arthrobacter sp. nov., isolated from raw cow's milk with high bacterial count.</title>
        <authorList>
            <person name="Hahne J."/>
            <person name="Isele D."/>
            <person name="Lipski A."/>
        </authorList>
    </citation>
    <scope>NUCLEOTIDE SEQUENCE [LARGE SCALE GENOMIC DNA]</scope>
    <source>
        <strain evidence="1 2">JZ R-183</strain>
    </source>
</reference>
<dbReference type="PANTHER" id="PTHR48079:SF6">
    <property type="entry name" value="NAD(P)-BINDING DOMAIN-CONTAINING PROTEIN-RELATED"/>
    <property type="match status" value="1"/>
</dbReference>